<accession>B0FZ58</accession>
<protein>
    <submittedName>
        <fullName evidence="2">Surface-associated antigen</fullName>
    </submittedName>
</protein>
<name>B0FZ58_HETBA</name>
<proteinExistence type="evidence at transcript level"/>
<keyword evidence="1" id="KW-0732">Signal</keyword>
<feature type="signal peptide" evidence="1">
    <location>
        <begin position="1"/>
        <end position="17"/>
    </location>
</feature>
<evidence type="ECO:0000256" key="1">
    <source>
        <dbReference type="SAM" id="SignalP"/>
    </source>
</evidence>
<feature type="chain" id="PRO_5002750119" evidence="1">
    <location>
        <begin position="18"/>
        <end position="161"/>
    </location>
</feature>
<dbReference type="EMBL" id="EU368759">
    <property type="protein sequence ID" value="ABY74340.1"/>
    <property type="molecule type" value="mRNA"/>
</dbReference>
<sequence length="161" mass="17860">MLLRVTVIFIFIAAVYAGFFDDVSGVASDVGDFFTKQYSNVKDLLAGNQSELEKNIKRVKDLLIAVKEKAKMLELSASETQKQTISQVDNFINQITQFEQQAEQSGQAKFEENKAKWQELVENIFEKGGLEDVLKLLNVKGSSPASLVTAAILSLVFAFVC</sequence>
<dbReference type="InterPro" id="IPR016859">
    <property type="entry name" value="UCP207779"/>
</dbReference>
<dbReference type="AlphaFoldDB" id="B0FZ58"/>
<organism evidence="2">
    <name type="scientific">Heterorhabditis bacteriophora</name>
    <name type="common">Entomopathogenic nematode worm</name>
    <dbReference type="NCBI Taxonomy" id="37862"/>
    <lineage>
        <taxon>Eukaryota</taxon>
        <taxon>Metazoa</taxon>
        <taxon>Ecdysozoa</taxon>
        <taxon>Nematoda</taxon>
        <taxon>Chromadorea</taxon>
        <taxon>Rhabditida</taxon>
        <taxon>Rhabditina</taxon>
        <taxon>Rhabditomorpha</taxon>
        <taxon>Strongyloidea</taxon>
        <taxon>Heterorhabditidae</taxon>
        <taxon>Heterorhabditis</taxon>
    </lineage>
</organism>
<evidence type="ECO:0000313" key="2">
    <source>
        <dbReference type="EMBL" id="ABY74340.1"/>
    </source>
</evidence>
<reference evidence="2" key="1">
    <citation type="submission" date="2007-12" db="EMBL/GenBank/DDBJ databases">
        <title>Identification and characterization of an Heterorhabditis bacteriophora cDNA encoding a microfilarial surface-associated antigen.</title>
        <authorList>
            <person name="Hao Y.J."/>
            <person name="Montiel R."/>
            <person name="Nascimento G."/>
            <person name="Toubarro D."/>
            <person name="Simoes N."/>
        </authorList>
    </citation>
    <scope>NUCLEOTIDE SEQUENCE</scope>
</reference>
<dbReference type="PIRSF" id="PIRSF027779">
    <property type="entry name" value="UCP207779"/>
    <property type="match status" value="1"/>
</dbReference>